<protein>
    <submittedName>
        <fullName evidence="5">Gluconolaconase</fullName>
    </submittedName>
</protein>
<evidence type="ECO:0000259" key="4">
    <source>
        <dbReference type="Pfam" id="PF08450"/>
    </source>
</evidence>
<reference evidence="5 6" key="1">
    <citation type="journal article" date="2019" name="Nat. Microbiol.">
        <title>Mediterranean grassland soil C-N compound turnover is dependent on rainfall and depth, and is mediated by genomically divergent microorganisms.</title>
        <authorList>
            <person name="Diamond S."/>
            <person name="Andeer P.F."/>
            <person name="Li Z."/>
            <person name="Crits-Christoph A."/>
            <person name="Burstein D."/>
            <person name="Anantharaman K."/>
            <person name="Lane K.R."/>
            <person name="Thomas B.C."/>
            <person name="Pan C."/>
            <person name="Northen T.R."/>
            <person name="Banfield J.F."/>
        </authorList>
    </citation>
    <scope>NUCLEOTIDE SEQUENCE [LARGE SCALE GENOMIC DNA]</scope>
    <source>
        <strain evidence="5">NP_6</strain>
    </source>
</reference>
<keyword evidence="3" id="KW-0732">Signal</keyword>
<dbReference type="AlphaFoldDB" id="A0A537JKV1"/>
<dbReference type="InterPro" id="IPR011042">
    <property type="entry name" value="6-blade_b-propeller_TolB-like"/>
</dbReference>
<feature type="domain" description="SMP-30/Gluconolactonase/LRE-like region" evidence="4">
    <location>
        <begin position="97"/>
        <end position="276"/>
    </location>
</feature>
<dbReference type="PANTHER" id="PTHR47572">
    <property type="entry name" value="LIPOPROTEIN-RELATED"/>
    <property type="match status" value="1"/>
</dbReference>
<dbReference type="Pfam" id="PF08450">
    <property type="entry name" value="SGL"/>
    <property type="match status" value="1"/>
</dbReference>
<evidence type="ECO:0000256" key="2">
    <source>
        <dbReference type="ARBA" id="ARBA00022801"/>
    </source>
</evidence>
<evidence type="ECO:0000313" key="6">
    <source>
        <dbReference type="Proteomes" id="UP000318093"/>
    </source>
</evidence>
<gene>
    <name evidence="5" type="ORF">E6H03_02455</name>
</gene>
<organism evidence="5 6">
    <name type="scientific">Candidatus Segetimicrobium genomatis</name>
    <dbReference type="NCBI Taxonomy" id="2569760"/>
    <lineage>
        <taxon>Bacteria</taxon>
        <taxon>Bacillati</taxon>
        <taxon>Candidatus Sysuimicrobiota</taxon>
        <taxon>Candidatus Sysuimicrobiia</taxon>
        <taxon>Candidatus Sysuimicrobiales</taxon>
        <taxon>Candidatus Segetimicrobiaceae</taxon>
        <taxon>Candidatus Segetimicrobium</taxon>
    </lineage>
</organism>
<feature type="chain" id="PRO_5021995854" evidence="3">
    <location>
        <begin position="26"/>
        <end position="353"/>
    </location>
</feature>
<dbReference type="EMBL" id="VBAN01000075">
    <property type="protein sequence ID" value="TMI84181.1"/>
    <property type="molecule type" value="Genomic_DNA"/>
</dbReference>
<proteinExistence type="inferred from homology"/>
<evidence type="ECO:0000256" key="1">
    <source>
        <dbReference type="ARBA" id="ARBA00008853"/>
    </source>
</evidence>
<accession>A0A537JKV1</accession>
<evidence type="ECO:0000256" key="3">
    <source>
        <dbReference type="SAM" id="SignalP"/>
    </source>
</evidence>
<name>A0A537JKV1_9BACT</name>
<dbReference type="InterPro" id="IPR051262">
    <property type="entry name" value="SMP-30/CGR1_Lactonase"/>
</dbReference>
<dbReference type="SUPFAM" id="SSF63829">
    <property type="entry name" value="Calcium-dependent phosphotriesterase"/>
    <property type="match status" value="1"/>
</dbReference>
<comment type="similarity">
    <text evidence="1">Belongs to the SMP-30/CGR1 family.</text>
</comment>
<dbReference type="GO" id="GO:0016787">
    <property type="term" value="F:hydrolase activity"/>
    <property type="evidence" value="ECO:0007669"/>
    <property type="project" value="UniProtKB-KW"/>
</dbReference>
<dbReference type="Gene3D" id="2.120.10.30">
    <property type="entry name" value="TolB, C-terminal domain"/>
    <property type="match status" value="1"/>
</dbReference>
<dbReference type="InterPro" id="IPR013658">
    <property type="entry name" value="SGL"/>
</dbReference>
<dbReference type="PANTHER" id="PTHR47572:SF4">
    <property type="entry name" value="LACTONASE DRP35"/>
    <property type="match status" value="1"/>
</dbReference>
<feature type="signal peptide" evidence="3">
    <location>
        <begin position="1"/>
        <end position="25"/>
    </location>
</feature>
<comment type="caution">
    <text evidence="5">The sequence shown here is derived from an EMBL/GenBank/DDBJ whole genome shotgun (WGS) entry which is preliminary data.</text>
</comment>
<evidence type="ECO:0000313" key="5">
    <source>
        <dbReference type="EMBL" id="TMI84181.1"/>
    </source>
</evidence>
<keyword evidence="2" id="KW-0378">Hydrolase</keyword>
<sequence length="353" mass="36538">MRRLAIGAAALASLLVLSAGSPVGAWHRDVVGVLAVLPEVSSGVASSVEGLTVGPDGNIYVPSFGFNSKGAITGNAVLFVFQPDGQLVRQVRIANSSPHMIGLAFNPATGDLLVCDFGAGVLLKVDPDTGNSSVFMTPALPNPGLNALTFDAHGNVYVSDSFNGVIWKTGPAGGTPAQWSHDPLLGPGQGLTPPFGANGVEFNNKGTIMFVANTASHQIIQIPVLPDGSAGQASIFITGINAPDGIAVDTPDNLWVCANQEDEIVVVDPTGKVIAKLGDFNGITEDGEVRGLLFPASPAFSLDGKTLYVSNLTLFLPYAGAQAAIDSAWTLKVKRYTVAKIRVEIPPPSDGDR</sequence>
<dbReference type="CDD" id="cd05819">
    <property type="entry name" value="NHL"/>
    <property type="match status" value="1"/>
</dbReference>
<dbReference type="Proteomes" id="UP000318093">
    <property type="component" value="Unassembled WGS sequence"/>
</dbReference>